<dbReference type="Pfam" id="PF19054">
    <property type="entry name" value="DUF5753"/>
    <property type="match status" value="1"/>
</dbReference>
<sequence length="277" mass="31139">MSEPSEPDFLDCQPTPLVRSFGNTLKKWREHRKLSRDEIGDKTGFSASTIGAFERGDRIADGRTVQALDAALNAHQLLAVLGEDLENEQYPKKFDQLFRLEAGAASLSTYDTNLINGLLQTEAYARALFEARVPCHSPKRIDYLLTARLSRQSLLTRDPIPVLCFVLDEAVLLRRTGGRDVLREQLQHLLEVGKLNHVRIAVLPLDCEEPVGAVGPMTLLETSDRRMLGYVEVQGEGTLVSDKEDVSTWRQRFGMIQANALRPAESARLIQRRMEEL</sequence>
<dbReference type="RefSeq" id="WP_274042940.1">
    <property type="nucleotide sequence ID" value="NZ_JANCPR020000005.1"/>
</dbReference>
<dbReference type="SMART" id="SM00530">
    <property type="entry name" value="HTH_XRE"/>
    <property type="match status" value="1"/>
</dbReference>
<evidence type="ECO:0000313" key="2">
    <source>
        <dbReference type="EMBL" id="MDJ1131740.1"/>
    </source>
</evidence>
<dbReference type="InterPro" id="IPR010982">
    <property type="entry name" value="Lambda_DNA-bd_dom_sf"/>
</dbReference>
<dbReference type="Pfam" id="PF13560">
    <property type="entry name" value="HTH_31"/>
    <property type="match status" value="1"/>
</dbReference>
<gene>
    <name evidence="2" type="ORF">NMN56_007165</name>
</gene>
<evidence type="ECO:0000259" key="1">
    <source>
        <dbReference type="PROSITE" id="PS50943"/>
    </source>
</evidence>
<reference evidence="2 3" key="1">
    <citation type="submission" date="2023-05" db="EMBL/GenBank/DDBJ databases">
        <title>Streptantibioticus silvisoli sp. nov., acidotolerant actinomycetes 1 from pine litter.</title>
        <authorList>
            <person name="Swiecimska M."/>
            <person name="Golinska P."/>
            <person name="Sangal V."/>
            <person name="Wachnowicz B."/>
            <person name="Goodfellow M."/>
        </authorList>
    </citation>
    <scope>NUCLEOTIDE SEQUENCE [LARGE SCALE GENOMIC DNA]</scope>
    <source>
        <strain evidence="2 3">DSM 42109</strain>
    </source>
</reference>
<dbReference type="EMBL" id="JANCPR020000005">
    <property type="protein sequence ID" value="MDJ1131740.1"/>
    <property type="molecule type" value="Genomic_DNA"/>
</dbReference>
<organism evidence="2 3">
    <name type="scientific">Streptomyces iconiensis</name>
    <dbReference type="NCBI Taxonomy" id="1384038"/>
    <lineage>
        <taxon>Bacteria</taxon>
        <taxon>Bacillati</taxon>
        <taxon>Actinomycetota</taxon>
        <taxon>Actinomycetes</taxon>
        <taxon>Kitasatosporales</taxon>
        <taxon>Streptomycetaceae</taxon>
        <taxon>Streptomyces</taxon>
    </lineage>
</organism>
<proteinExistence type="predicted"/>
<comment type="caution">
    <text evidence="2">The sequence shown here is derived from an EMBL/GenBank/DDBJ whole genome shotgun (WGS) entry which is preliminary data.</text>
</comment>
<dbReference type="SUPFAM" id="SSF47413">
    <property type="entry name" value="lambda repressor-like DNA-binding domains"/>
    <property type="match status" value="1"/>
</dbReference>
<protein>
    <submittedName>
        <fullName evidence="2">Helix-turn-helix transcriptional regulator</fullName>
    </submittedName>
</protein>
<feature type="domain" description="HTH cro/C1-type" evidence="1">
    <location>
        <begin position="25"/>
        <end position="78"/>
    </location>
</feature>
<dbReference type="InterPro" id="IPR043917">
    <property type="entry name" value="DUF5753"/>
</dbReference>
<dbReference type="InterPro" id="IPR001387">
    <property type="entry name" value="Cro/C1-type_HTH"/>
</dbReference>
<dbReference type="CDD" id="cd00093">
    <property type="entry name" value="HTH_XRE"/>
    <property type="match status" value="1"/>
</dbReference>
<accession>A0ABT6ZRR3</accession>
<dbReference type="Proteomes" id="UP001214441">
    <property type="component" value="Unassembled WGS sequence"/>
</dbReference>
<evidence type="ECO:0000313" key="3">
    <source>
        <dbReference type="Proteomes" id="UP001214441"/>
    </source>
</evidence>
<dbReference type="Gene3D" id="1.10.260.40">
    <property type="entry name" value="lambda repressor-like DNA-binding domains"/>
    <property type="match status" value="1"/>
</dbReference>
<keyword evidence="3" id="KW-1185">Reference proteome</keyword>
<name>A0ABT6ZRR3_9ACTN</name>
<dbReference type="PROSITE" id="PS50943">
    <property type="entry name" value="HTH_CROC1"/>
    <property type="match status" value="1"/>
</dbReference>